<protein>
    <recommendedName>
        <fullName evidence="1">SGNH hydrolase-type esterase domain-containing protein</fullName>
    </recommendedName>
</protein>
<name>A0A4Y9F2Q6_9MICC</name>
<comment type="caution">
    <text evidence="2">The sequence shown here is derived from an EMBL/GenBank/DDBJ whole genome shotgun (WGS) entry which is preliminary data.</text>
</comment>
<feature type="domain" description="SGNH hydrolase-type esterase" evidence="1">
    <location>
        <begin position="255"/>
        <end position="413"/>
    </location>
</feature>
<dbReference type="Pfam" id="PF13472">
    <property type="entry name" value="Lipase_GDSL_2"/>
    <property type="match status" value="1"/>
</dbReference>
<dbReference type="InterPro" id="IPR013207">
    <property type="entry name" value="LGFP"/>
</dbReference>
<evidence type="ECO:0000259" key="1">
    <source>
        <dbReference type="Pfam" id="PF13472"/>
    </source>
</evidence>
<dbReference type="OrthoDB" id="9764271at2"/>
<dbReference type="EMBL" id="SPQC01000024">
    <property type="protein sequence ID" value="TFU21969.1"/>
    <property type="molecule type" value="Genomic_DNA"/>
</dbReference>
<dbReference type="Proteomes" id="UP000297951">
    <property type="component" value="Unassembled WGS sequence"/>
</dbReference>
<dbReference type="CDD" id="cd00229">
    <property type="entry name" value="SGNH_hydrolase"/>
    <property type="match status" value="1"/>
</dbReference>
<dbReference type="Pfam" id="PF08310">
    <property type="entry name" value="LGFP"/>
    <property type="match status" value="4"/>
</dbReference>
<sequence length="602" mass="64406">MSTPTTMTAAQLPVLSRRAVLTGALATGFLAVGTNPAYSSEHLLIGAIGATYRSNAQMRLELGAPVAAESASAYGGAYQVFAGGRAYWHPATGTWWVRYGGIFDFFHAHGGVEKWGYPVSNVYSNGRGVNGWSLNTYHPVTGARFSLEWENTLGVVPVYLNGSIGSTWASNKRGIGFPQSTEQSLSSVAAYQVFSGGLAYWNAATGTKVFSHGSYSRTGAQNYLRRTDMVLGPMDALVIADSQANLGGTVVGVKQGEDPSWISQGLRAAGYSPVHYAYGAVGAVAAQWFFPSFHQGVVGNAFALPVGSPGLIYLGGSGNDLWVGLGYWQVARYYLEIIAVLRQLYPGARIVLSEVLGRRIQEQGNRAELSAALASAGASVGVPVVPCRYWVSDFGVTHLLADAVHLTDNGHKALGQRFATWLRAENLAAGGFSLFGAIGGYYRSAGGVERFGYPTQNEFASVAGGAVQNFSKKWAIYWHERTGAHAIKWGTAIGNRYERERWELGSLGYPATDEYAYAHGAAQEFYHPVSGGRAIVLWSEGTGARVVNQRGAIHQRYLAAGGVSRFGFPVTDEARGADGVVRVRYSSGAVISWREGRGVWVS</sequence>
<evidence type="ECO:0000313" key="2">
    <source>
        <dbReference type="EMBL" id="TFU21969.1"/>
    </source>
</evidence>
<dbReference type="InterPro" id="IPR036514">
    <property type="entry name" value="SGNH_hydro_sf"/>
</dbReference>
<dbReference type="Gene3D" id="3.40.50.1110">
    <property type="entry name" value="SGNH hydrolase"/>
    <property type="match status" value="1"/>
</dbReference>
<gene>
    <name evidence="2" type="ORF">E4U03_07620</name>
</gene>
<reference evidence="2 3" key="1">
    <citation type="submission" date="2019-03" db="EMBL/GenBank/DDBJ databases">
        <title>Diversity of the mouse oral microbiome.</title>
        <authorList>
            <person name="Joseph S."/>
            <person name="Aduse-Opoku J."/>
            <person name="Curtis M."/>
            <person name="Wade W."/>
            <person name="Hashim A."/>
        </authorList>
    </citation>
    <scope>NUCLEOTIDE SEQUENCE [LARGE SCALE GENOMIC DNA]</scope>
    <source>
        <strain evidence="3">irhom_31</strain>
    </source>
</reference>
<dbReference type="AlphaFoldDB" id="A0A4Y9F2Q6"/>
<dbReference type="SUPFAM" id="SSF52266">
    <property type="entry name" value="SGNH hydrolase"/>
    <property type="match status" value="1"/>
</dbReference>
<accession>A0A4Y9F2Q6</accession>
<dbReference type="InterPro" id="IPR013830">
    <property type="entry name" value="SGNH_hydro"/>
</dbReference>
<organism evidence="2 3">
    <name type="scientific">Rothia nasimurium</name>
    <dbReference type="NCBI Taxonomy" id="85336"/>
    <lineage>
        <taxon>Bacteria</taxon>
        <taxon>Bacillati</taxon>
        <taxon>Actinomycetota</taxon>
        <taxon>Actinomycetes</taxon>
        <taxon>Micrococcales</taxon>
        <taxon>Micrococcaceae</taxon>
        <taxon>Rothia</taxon>
    </lineage>
</organism>
<evidence type="ECO:0000313" key="3">
    <source>
        <dbReference type="Proteomes" id="UP000297951"/>
    </source>
</evidence>
<proteinExistence type="predicted"/>